<evidence type="ECO:0000313" key="2">
    <source>
        <dbReference type="EMBL" id="CEG21445.1"/>
    </source>
</evidence>
<organism evidence="2 3">
    <name type="scientific">Planococcus massiliensis</name>
    <dbReference type="NCBI Taxonomy" id="1499687"/>
    <lineage>
        <taxon>Bacteria</taxon>
        <taxon>Bacillati</taxon>
        <taxon>Bacillota</taxon>
        <taxon>Bacilli</taxon>
        <taxon>Bacillales</taxon>
        <taxon>Caryophanaceae</taxon>
        <taxon>Planococcus</taxon>
    </lineage>
</organism>
<dbReference type="NCBIfam" id="TIGR04104">
    <property type="entry name" value="cxxc_20_cxxc"/>
    <property type="match status" value="1"/>
</dbReference>
<keyword evidence="3" id="KW-1185">Reference proteome</keyword>
<evidence type="ECO:0000313" key="3">
    <source>
        <dbReference type="Proteomes" id="UP000043699"/>
    </source>
</evidence>
<keyword evidence="1" id="KW-0472">Membrane</keyword>
<protein>
    <recommendedName>
        <fullName evidence="4">Cxxc_20_cxxc protein</fullName>
    </recommendedName>
</protein>
<evidence type="ECO:0000256" key="1">
    <source>
        <dbReference type="SAM" id="Phobius"/>
    </source>
</evidence>
<dbReference type="EMBL" id="CCXS01000001">
    <property type="protein sequence ID" value="CEG21445.1"/>
    <property type="molecule type" value="Genomic_DNA"/>
</dbReference>
<dbReference type="STRING" id="1499687.BN1080_00355"/>
<keyword evidence="1" id="KW-0812">Transmembrane</keyword>
<dbReference type="RefSeq" id="WP_052649939.1">
    <property type="nucleotide sequence ID" value="NZ_CCXS01000001.1"/>
</dbReference>
<accession>A0A098EI27</accession>
<proteinExistence type="predicted"/>
<dbReference type="OrthoDB" id="2418141at2"/>
<reference evidence="2 3" key="1">
    <citation type="submission" date="2014-09" db="EMBL/GenBank/DDBJ databases">
        <authorList>
            <person name="Urmite Genomes Urmite Genomes"/>
        </authorList>
    </citation>
    <scope>NUCLEOTIDE SEQUENCE [LARGE SCALE GENOMIC DNA]</scope>
    <source>
        <strain evidence="2 3">ES2</strain>
    </source>
</reference>
<dbReference type="InterPro" id="IPR026369">
    <property type="entry name" value="CxxC_20_CxxC"/>
</dbReference>
<feature type="transmembrane region" description="Helical" evidence="1">
    <location>
        <begin position="70"/>
        <end position="88"/>
    </location>
</feature>
<gene>
    <name evidence="2" type="ORF">BN1080_00355</name>
</gene>
<name>A0A098EI27_9BACL</name>
<dbReference type="AlphaFoldDB" id="A0A098EI27"/>
<keyword evidence="1" id="KW-1133">Transmembrane helix</keyword>
<evidence type="ECO:0008006" key="4">
    <source>
        <dbReference type="Google" id="ProtNLM"/>
    </source>
</evidence>
<dbReference type="Proteomes" id="UP000043699">
    <property type="component" value="Unassembled WGS sequence"/>
</dbReference>
<sequence length="100" mass="11550">MPTCQNCGQQWSWKNAFQKYIKLNKGMECPHCGEIQYVTSKSRKQSSAYSIPPLLILIFSNLFFDLSIPVYIMLAAVLFAATLVFYPFKMELTSKDEPLW</sequence>